<evidence type="ECO:0000313" key="4">
    <source>
        <dbReference type="Proteomes" id="UP000192722"/>
    </source>
</evidence>
<feature type="domain" description="IraD/Gp25-like" evidence="1">
    <location>
        <begin position="19"/>
        <end position="101"/>
    </location>
</feature>
<dbReference type="EMBL" id="JADMKS010000002">
    <property type="protein sequence ID" value="MBF6636192.1"/>
    <property type="molecule type" value="Genomic_DNA"/>
</dbReference>
<accession>A0AA41BVS2</accession>
<dbReference type="Proteomes" id="UP000705283">
    <property type="component" value="Unassembled WGS sequence"/>
</dbReference>
<reference evidence="3 4" key="2">
    <citation type="journal article" date="2017" name="Int. J. Syst. Evol. Microbiol.">
        <title>Rouxiella badensis sp. nov. and Rouxiella silvae sp. nov. isolated from peat bog soil in Germany and emendation of the genus description.</title>
        <authorList>
            <person name="Le Fleche-Mateos A."/>
            <person name="Kugler J.H."/>
            <person name="Hansen S.H."/>
            <person name="Syldatk C."/>
            <person name="Hausmann R."/>
            <person name="Lomprez F."/>
            <person name="Vandenbogaert M."/>
            <person name="Manuguerra J.C."/>
            <person name="Grimont P.A."/>
        </authorList>
    </citation>
    <scope>NUCLEOTIDE SEQUENCE [LARGE SCALE GENOMIC DNA]</scope>
    <source>
        <strain evidence="3 4">213</strain>
    </source>
</reference>
<dbReference type="AlphaFoldDB" id="A0AA41BVS2"/>
<keyword evidence="4" id="KW-1185">Reference proteome</keyword>
<dbReference type="Gene3D" id="3.10.450.40">
    <property type="match status" value="1"/>
</dbReference>
<comment type="caution">
    <text evidence="2">The sequence shown here is derived from an EMBL/GenBank/DDBJ whole genome shotgun (WGS) entry which is preliminary data.</text>
</comment>
<evidence type="ECO:0000313" key="3">
    <source>
        <dbReference type="EMBL" id="ORJ19748.1"/>
    </source>
</evidence>
<proteinExistence type="predicted"/>
<dbReference type="InterPro" id="IPR007048">
    <property type="entry name" value="IraD/Gp25-like"/>
</dbReference>
<protein>
    <submittedName>
        <fullName evidence="3">Baseplate assembly protein</fullName>
    </submittedName>
    <submittedName>
        <fullName evidence="2">GPW/gp25 family protein</fullName>
    </submittedName>
</protein>
<reference evidence="3" key="1">
    <citation type="submission" date="2016-12" db="EMBL/GenBank/DDBJ databases">
        <authorList>
            <person name="Le Fleche-Mateos A."/>
        </authorList>
    </citation>
    <scope>NUCLEOTIDE SEQUENCE</scope>
    <source>
        <strain evidence="3">213</strain>
    </source>
</reference>
<gene>
    <name evidence="3" type="ORF">BS639_18560</name>
    <name evidence="2" type="ORF">ITX54_05875</name>
</gene>
<sequence length="116" mass="12577">MANAKYLGMNRNSGLAIEDLDHIRQSLSDILGTPIGSRVMRREYGSMLSDLIDMPMNPALPLQIMAACYMAVLKWEPRVNLTGITYGATEAGKMVVELTGTRVDTAAAFSISLPVS</sequence>
<reference evidence="2" key="4">
    <citation type="submission" date="2022-09" db="EMBL/GenBank/DDBJ databases">
        <title>Rouxiella aceris sp. nov., isolated from tree sap and emended description of the genus Rhouxiella.</title>
        <authorList>
            <person name="Kim I.S."/>
        </authorList>
    </citation>
    <scope>NUCLEOTIDE SEQUENCE</scope>
    <source>
        <strain evidence="2">SAP-2</strain>
    </source>
</reference>
<dbReference type="RefSeq" id="WP_084983999.1">
    <property type="nucleotide sequence ID" value="NZ_CBCSCF010000004.1"/>
</dbReference>
<evidence type="ECO:0000313" key="2">
    <source>
        <dbReference type="EMBL" id="MBF6636192.1"/>
    </source>
</evidence>
<evidence type="ECO:0000259" key="1">
    <source>
        <dbReference type="Pfam" id="PF04965"/>
    </source>
</evidence>
<dbReference type="SUPFAM" id="SSF160719">
    <property type="entry name" value="gpW/gp25-like"/>
    <property type="match status" value="1"/>
</dbReference>
<evidence type="ECO:0000313" key="5">
    <source>
        <dbReference type="Proteomes" id="UP000705283"/>
    </source>
</evidence>
<dbReference type="Proteomes" id="UP000192722">
    <property type="component" value="Unassembled WGS sequence"/>
</dbReference>
<organism evidence="2 5">
    <name type="scientific">Rouxiella silvae</name>
    <dbReference type="NCBI Taxonomy" id="1646373"/>
    <lineage>
        <taxon>Bacteria</taxon>
        <taxon>Pseudomonadati</taxon>
        <taxon>Pseudomonadota</taxon>
        <taxon>Gammaproteobacteria</taxon>
        <taxon>Enterobacterales</taxon>
        <taxon>Yersiniaceae</taxon>
        <taxon>Rouxiella</taxon>
    </lineage>
</organism>
<name>A0AA41BVS2_9GAMM</name>
<dbReference type="EMBL" id="MRWD01000050">
    <property type="protein sequence ID" value="ORJ19748.1"/>
    <property type="molecule type" value="Genomic_DNA"/>
</dbReference>
<reference evidence="2" key="3">
    <citation type="submission" date="2020-11" db="EMBL/GenBank/DDBJ databases">
        <authorList>
            <person name="Lee S.D."/>
        </authorList>
    </citation>
    <scope>NUCLEOTIDE SEQUENCE</scope>
    <source>
        <strain evidence="2">SAP-2</strain>
    </source>
</reference>
<dbReference type="Pfam" id="PF04965">
    <property type="entry name" value="GPW_gp25"/>
    <property type="match status" value="1"/>
</dbReference>